<dbReference type="OrthoDB" id="9813657at2"/>
<dbReference type="PANTHER" id="PTHR43818">
    <property type="entry name" value="BCDNA.GH03377"/>
    <property type="match status" value="1"/>
</dbReference>
<name>A0A1Q8SMP7_9GAMM</name>
<protein>
    <submittedName>
        <fullName evidence="2">Galactose 1-dehydrogenase</fullName>
    </submittedName>
</protein>
<evidence type="ECO:0000313" key="2">
    <source>
        <dbReference type="EMBL" id="OLO02705.1"/>
    </source>
</evidence>
<dbReference type="PANTHER" id="PTHR43818:SF7">
    <property type="entry name" value="DEHYDROGENASE"/>
    <property type="match status" value="1"/>
</dbReference>
<organism evidence="2 3">
    <name type="scientific">Salinicola socius</name>
    <dbReference type="NCBI Taxonomy" id="404433"/>
    <lineage>
        <taxon>Bacteria</taxon>
        <taxon>Pseudomonadati</taxon>
        <taxon>Pseudomonadota</taxon>
        <taxon>Gammaproteobacteria</taxon>
        <taxon>Oceanospirillales</taxon>
        <taxon>Halomonadaceae</taxon>
        <taxon>Salinicola</taxon>
    </lineage>
</organism>
<dbReference type="InterPro" id="IPR036291">
    <property type="entry name" value="NAD(P)-bd_dom_sf"/>
</dbReference>
<evidence type="ECO:0000259" key="1">
    <source>
        <dbReference type="Pfam" id="PF01408"/>
    </source>
</evidence>
<dbReference type="RefSeq" id="WP_075571567.1">
    <property type="nucleotide sequence ID" value="NZ_MSDO01000035.1"/>
</dbReference>
<dbReference type="Proteomes" id="UP000186878">
    <property type="component" value="Unassembled WGS sequence"/>
</dbReference>
<dbReference type="Gene3D" id="3.40.50.720">
    <property type="entry name" value="NAD(P)-binding Rossmann-like Domain"/>
    <property type="match status" value="1"/>
</dbReference>
<gene>
    <name evidence="2" type="ORF">BTW07_18105</name>
</gene>
<dbReference type="AlphaFoldDB" id="A0A1Q8SMP7"/>
<reference evidence="2 3" key="1">
    <citation type="submission" date="2016-12" db="EMBL/GenBank/DDBJ databases">
        <title>Draft genome sequences of strains Salinicola socius SMB35, Salinicola sp. MH3R3-1 and Chromohalobacter sp. SMB17 from the Verkhnekamsk potash mining region of Russia.</title>
        <authorList>
            <person name="Mavrodi D.V."/>
            <person name="Olsson B.E."/>
            <person name="Korsakova E.S."/>
            <person name="Pyankova A."/>
            <person name="Mavrodi O.V."/>
            <person name="Plotnikova E.G."/>
        </authorList>
    </citation>
    <scope>NUCLEOTIDE SEQUENCE [LARGE SCALE GENOMIC DNA]</scope>
    <source>
        <strain evidence="2 3">SMB35</strain>
    </source>
</reference>
<sequence length="309" mass="34235">MDTLRLAIVGYGKIARDQHHPAIDDNARYRLTAVSSRNASVADVANFESLEALLEQGPEIDAVSLCTPAGVRTAQARLAMASGKHVMLEKPPGATLAEIETLREDAERHGVTLFASWHSRHAHCVDSARQWLATRQIRRVDIEWKEDVRVWHPGQAWIWQPGGMGVFDPGINALSIVTEILPRPFHLTDAQLQVPGNCQTPIAASLDFVDGENVPIHAEFDFRQQGTPPIWNIHVETDEGRLTLEAGGSRLLIDGELREEGPDAEYAGLYERFATLIAEGRSDVDVSPFRHVADALMLGHRHTVEDFVE</sequence>
<dbReference type="Gene3D" id="3.30.360.10">
    <property type="entry name" value="Dihydrodipicolinate Reductase, domain 2"/>
    <property type="match status" value="1"/>
</dbReference>
<keyword evidence="3" id="KW-1185">Reference proteome</keyword>
<accession>A0A1Q8SMP7</accession>
<dbReference type="STRING" id="404433.BTW07_18105"/>
<dbReference type="InterPro" id="IPR050463">
    <property type="entry name" value="Gfo/Idh/MocA_oxidrdct_glycsds"/>
</dbReference>
<dbReference type="Pfam" id="PF01408">
    <property type="entry name" value="GFO_IDH_MocA"/>
    <property type="match status" value="1"/>
</dbReference>
<dbReference type="GO" id="GO:0000166">
    <property type="term" value="F:nucleotide binding"/>
    <property type="evidence" value="ECO:0007669"/>
    <property type="project" value="InterPro"/>
</dbReference>
<dbReference type="EMBL" id="MSDO01000035">
    <property type="protein sequence ID" value="OLO02705.1"/>
    <property type="molecule type" value="Genomic_DNA"/>
</dbReference>
<feature type="domain" description="Gfo/Idh/MocA-like oxidoreductase N-terminal" evidence="1">
    <location>
        <begin position="5"/>
        <end position="114"/>
    </location>
</feature>
<proteinExistence type="predicted"/>
<dbReference type="SUPFAM" id="SSF51735">
    <property type="entry name" value="NAD(P)-binding Rossmann-fold domains"/>
    <property type="match status" value="1"/>
</dbReference>
<evidence type="ECO:0000313" key="3">
    <source>
        <dbReference type="Proteomes" id="UP000186878"/>
    </source>
</evidence>
<comment type="caution">
    <text evidence="2">The sequence shown here is derived from an EMBL/GenBank/DDBJ whole genome shotgun (WGS) entry which is preliminary data.</text>
</comment>
<dbReference type="InterPro" id="IPR000683">
    <property type="entry name" value="Gfo/Idh/MocA-like_OxRdtase_N"/>
</dbReference>